<evidence type="ECO:0000313" key="4">
    <source>
        <dbReference type="Proteomes" id="UP000235579"/>
    </source>
</evidence>
<evidence type="ECO:0000313" key="2">
    <source>
        <dbReference type="EMBL" id="PMP10028.1"/>
    </source>
</evidence>
<evidence type="ECO:0000313" key="3">
    <source>
        <dbReference type="EMBL" id="TKG32590.1"/>
    </source>
</evidence>
<comment type="caution">
    <text evidence="2">The sequence shown here is derived from an EMBL/GenBank/DDBJ whole genome shotgun (WGS) entry which is preliminary data.</text>
</comment>
<dbReference type="EMBL" id="MDBP01000080">
    <property type="protein sequence ID" value="PMP10028.1"/>
    <property type="molecule type" value="Genomic_DNA"/>
</dbReference>
<dbReference type="GO" id="GO:0006310">
    <property type="term" value="P:DNA recombination"/>
    <property type="evidence" value="ECO:0007669"/>
    <property type="project" value="UniProtKB-KW"/>
</dbReference>
<organism evidence="2 4">
    <name type="scientific">Vibrio tasmaniensis</name>
    <dbReference type="NCBI Taxonomy" id="212663"/>
    <lineage>
        <taxon>Bacteria</taxon>
        <taxon>Pseudomonadati</taxon>
        <taxon>Pseudomonadota</taxon>
        <taxon>Gammaproteobacteria</taxon>
        <taxon>Vibrionales</taxon>
        <taxon>Vibrionaceae</taxon>
        <taxon>Vibrio</taxon>
    </lineage>
</organism>
<name>A0A2N7ND03_9VIBR</name>
<reference evidence="3 5" key="4">
    <citation type="submission" date="2019-04" db="EMBL/GenBank/DDBJ databases">
        <title>A reverse ecology approach based on a biological definition of microbial populations.</title>
        <authorList>
            <person name="Arevalo P."/>
            <person name="Vaninsberghe D."/>
            <person name="Elsherbini J."/>
            <person name="Gore J."/>
            <person name="Polz M."/>
        </authorList>
    </citation>
    <scope>NUCLEOTIDE SEQUENCE [LARGE SCALE GENOMIC DNA]</scope>
    <source>
        <strain evidence="3 5">10N.222.45.A8</strain>
    </source>
</reference>
<protein>
    <submittedName>
        <fullName evidence="3">Site-specific integrase</fullName>
    </submittedName>
</protein>
<sequence>MRDIVKGRPPTRAEYNKILKVSINRTNKWSIIGKLVIQLMSCAALREIEIANLMVQDLVAANGDLHELFILDADRTYNGKERPILLNDDLKKTLEQYLALLRSEGVLSSPNRSYLSLMPTALLIINPLTFKPFGLQKRGVRGDKIAYSSTHLNKFVDGIIHSAKLSDVGITRKSLHRLFLIEAYKSDIGLRDISTISGFSVDSIKKAIAMDVGQYAPIHEWFTKRDEAAKRRLNRMRQVRKWTFAD</sequence>
<keyword evidence="1" id="KW-0233">DNA recombination</keyword>
<dbReference type="AlphaFoldDB" id="A0A2N7ND03"/>
<accession>A0A2N7ND03</accession>
<evidence type="ECO:0000313" key="5">
    <source>
        <dbReference type="Proteomes" id="UP000308018"/>
    </source>
</evidence>
<gene>
    <name evidence="2" type="ORF">BCS92_02565</name>
    <name evidence="3" type="ORF">FC057_12295</name>
</gene>
<dbReference type="EMBL" id="SYVV01000021">
    <property type="protein sequence ID" value="TKG32590.1"/>
    <property type="molecule type" value="Genomic_DNA"/>
</dbReference>
<reference evidence="4" key="1">
    <citation type="submission" date="2016-07" db="EMBL/GenBank/DDBJ databases">
        <title>Nontailed viruses are major unrecognized killers of bacteria in the ocean.</title>
        <authorList>
            <person name="Kauffman K."/>
            <person name="Hussain F."/>
            <person name="Yang J."/>
            <person name="Arevalo P."/>
            <person name="Brown J."/>
            <person name="Cutler M."/>
            <person name="Kelly L."/>
            <person name="Polz M.F."/>
        </authorList>
    </citation>
    <scope>NUCLEOTIDE SEQUENCE [LARGE SCALE GENOMIC DNA]</scope>
    <source>
        <strain evidence="4">10N.222.48.A2</strain>
    </source>
</reference>
<dbReference type="GO" id="GO:0003677">
    <property type="term" value="F:DNA binding"/>
    <property type="evidence" value="ECO:0007669"/>
    <property type="project" value="InterPro"/>
</dbReference>
<dbReference type="Proteomes" id="UP000235579">
    <property type="component" value="Unassembled WGS sequence"/>
</dbReference>
<dbReference type="InterPro" id="IPR011010">
    <property type="entry name" value="DNA_brk_join_enz"/>
</dbReference>
<dbReference type="Proteomes" id="UP000308018">
    <property type="component" value="Unassembled WGS sequence"/>
</dbReference>
<dbReference type="InterPro" id="IPR013762">
    <property type="entry name" value="Integrase-like_cat_sf"/>
</dbReference>
<reference evidence="2" key="2">
    <citation type="submission" date="2016-07" db="EMBL/GenBank/DDBJ databases">
        <authorList>
            <person name="Wan K."/>
            <person name="Booth B."/>
            <person name="Spirohn K."/>
            <person name="Hao T."/>
            <person name="Hu Y."/>
            <person name="Calderwood M."/>
            <person name="Hill D."/>
            <person name="Mohr S."/>
            <person name="Vidal M."/>
            <person name="Celniker S."/>
            <person name="Perrimon N."/>
        </authorList>
    </citation>
    <scope>NUCLEOTIDE SEQUENCE</scope>
    <source>
        <strain evidence="2">10N.222.48.A2</strain>
    </source>
</reference>
<evidence type="ECO:0000256" key="1">
    <source>
        <dbReference type="ARBA" id="ARBA00023172"/>
    </source>
</evidence>
<dbReference type="RefSeq" id="WP_102258444.1">
    <property type="nucleotide sequence ID" value="NZ_MDBG01000002.1"/>
</dbReference>
<dbReference type="GO" id="GO:0015074">
    <property type="term" value="P:DNA integration"/>
    <property type="evidence" value="ECO:0007669"/>
    <property type="project" value="InterPro"/>
</dbReference>
<proteinExistence type="predicted"/>
<dbReference type="Gene3D" id="1.10.443.10">
    <property type="entry name" value="Intergrase catalytic core"/>
    <property type="match status" value="1"/>
</dbReference>
<reference evidence="2" key="3">
    <citation type="journal article" date="2018" name="Nature">
        <title>A major lineage of non-tailed dsDNA viruses as unrecognized killers of marine bacteria.</title>
        <authorList>
            <person name="Kauffman K.M."/>
            <person name="Hussain F.A."/>
            <person name="Yang J."/>
            <person name="Arevalo P."/>
            <person name="Brown J.M."/>
            <person name="Chang W.K."/>
            <person name="VanInsberghe D."/>
            <person name="Elsherbini J."/>
            <person name="Sharma R.S."/>
            <person name="Cutler M.B."/>
            <person name="Kelly L."/>
            <person name="Polz M.F."/>
        </authorList>
    </citation>
    <scope>NUCLEOTIDE SEQUENCE</scope>
    <source>
        <strain evidence="2">10N.222.48.A2</strain>
    </source>
</reference>
<dbReference type="SUPFAM" id="SSF56349">
    <property type="entry name" value="DNA breaking-rejoining enzymes"/>
    <property type="match status" value="1"/>
</dbReference>